<organism evidence="2 3">
    <name type="scientific">Novosphingobium clariflavum</name>
    <dbReference type="NCBI Taxonomy" id="2029884"/>
    <lineage>
        <taxon>Bacteria</taxon>
        <taxon>Pseudomonadati</taxon>
        <taxon>Pseudomonadota</taxon>
        <taxon>Alphaproteobacteria</taxon>
        <taxon>Sphingomonadales</taxon>
        <taxon>Sphingomonadaceae</taxon>
        <taxon>Novosphingobium</taxon>
    </lineage>
</organism>
<keyword evidence="1" id="KW-0812">Transmembrane</keyword>
<evidence type="ECO:0000313" key="3">
    <source>
        <dbReference type="Proteomes" id="UP001589858"/>
    </source>
</evidence>
<dbReference type="RefSeq" id="WP_267219965.1">
    <property type="nucleotide sequence ID" value="NZ_JAPCWC010000005.1"/>
</dbReference>
<dbReference type="EMBL" id="JBHLTM010000085">
    <property type="protein sequence ID" value="MFC0687447.1"/>
    <property type="molecule type" value="Genomic_DNA"/>
</dbReference>
<comment type="caution">
    <text evidence="2">The sequence shown here is derived from an EMBL/GenBank/DDBJ whole genome shotgun (WGS) entry which is preliminary data.</text>
</comment>
<proteinExistence type="predicted"/>
<evidence type="ECO:0000313" key="2">
    <source>
        <dbReference type="EMBL" id="MFC0687447.1"/>
    </source>
</evidence>
<sequence>MTENPSQTNVWLFRLFTALWMATAIPITIFSFFLLELPLWPEFDAESTPEGIALWAATAAWFYVTPVALIIVARRWSGRGTS</sequence>
<keyword evidence="1" id="KW-0472">Membrane</keyword>
<feature type="transmembrane region" description="Helical" evidence="1">
    <location>
        <begin position="52"/>
        <end position="73"/>
    </location>
</feature>
<gene>
    <name evidence="2" type="ORF">ACFFF8_22925</name>
</gene>
<keyword evidence="3" id="KW-1185">Reference proteome</keyword>
<dbReference type="Proteomes" id="UP001589858">
    <property type="component" value="Unassembled WGS sequence"/>
</dbReference>
<protein>
    <submittedName>
        <fullName evidence="2">Uncharacterized protein</fullName>
    </submittedName>
</protein>
<evidence type="ECO:0000256" key="1">
    <source>
        <dbReference type="SAM" id="Phobius"/>
    </source>
</evidence>
<accession>A0ABV6SFH7</accession>
<reference evidence="2 3" key="1">
    <citation type="submission" date="2024-09" db="EMBL/GenBank/DDBJ databases">
        <authorList>
            <person name="Sun Q."/>
            <person name="Mori K."/>
        </authorList>
    </citation>
    <scope>NUCLEOTIDE SEQUENCE [LARGE SCALE GENOMIC DNA]</scope>
    <source>
        <strain evidence="2 3">CICC 11035S</strain>
    </source>
</reference>
<keyword evidence="1" id="KW-1133">Transmembrane helix</keyword>
<feature type="transmembrane region" description="Helical" evidence="1">
    <location>
        <begin position="12"/>
        <end position="32"/>
    </location>
</feature>
<name>A0ABV6SFH7_9SPHN</name>